<evidence type="ECO:0000313" key="2">
    <source>
        <dbReference type="EMBL" id="KAJ1171016.1"/>
    </source>
</evidence>
<proteinExistence type="predicted"/>
<feature type="compositionally biased region" description="Polar residues" evidence="1">
    <location>
        <begin position="67"/>
        <end position="81"/>
    </location>
</feature>
<dbReference type="EMBL" id="JANPWB010000007">
    <property type="protein sequence ID" value="KAJ1171016.1"/>
    <property type="molecule type" value="Genomic_DNA"/>
</dbReference>
<dbReference type="AlphaFoldDB" id="A0AAV7T3S2"/>
<feature type="region of interest" description="Disordered" evidence="1">
    <location>
        <begin position="1"/>
        <end position="85"/>
    </location>
</feature>
<accession>A0AAV7T3S2</accession>
<dbReference type="Proteomes" id="UP001066276">
    <property type="component" value="Chromosome 4_1"/>
</dbReference>
<comment type="caution">
    <text evidence="2">The sequence shown here is derived from an EMBL/GenBank/DDBJ whole genome shotgun (WGS) entry which is preliminary data.</text>
</comment>
<protein>
    <submittedName>
        <fullName evidence="2">Uncharacterized protein</fullName>
    </submittedName>
</protein>
<organism evidence="2 3">
    <name type="scientific">Pleurodeles waltl</name>
    <name type="common">Iberian ribbed newt</name>
    <dbReference type="NCBI Taxonomy" id="8319"/>
    <lineage>
        <taxon>Eukaryota</taxon>
        <taxon>Metazoa</taxon>
        <taxon>Chordata</taxon>
        <taxon>Craniata</taxon>
        <taxon>Vertebrata</taxon>
        <taxon>Euteleostomi</taxon>
        <taxon>Amphibia</taxon>
        <taxon>Batrachia</taxon>
        <taxon>Caudata</taxon>
        <taxon>Salamandroidea</taxon>
        <taxon>Salamandridae</taxon>
        <taxon>Pleurodelinae</taxon>
        <taxon>Pleurodeles</taxon>
    </lineage>
</organism>
<name>A0AAV7T3S2_PLEWA</name>
<reference evidence="2" key="1">
    <citation type="journal article" date="2022" name="bioRxiv">
        <title>Sequencing and chromosome-scale assembly of the giantPleurodeles waltlgenome.</title>
        <authorList>
            <person name="Brown T."/>
            <person name="Elewa A."/>
            <person name="Iarovenko S."/>
            <person name="Subramanian E."/>
            <person name="Araus A.J."/>
            <person name="Petzold A."/>
            <person name="Susuki M."/>
            <person name="Suzuki K.-i.T."/>
            <person name="Hayashi T."/>
            <person name="Toyoda A."/>
            <person name="Oliveira C."/>
            <person name="Osipova E."/>
            <person name="Leigh N.D."/>
            <person name="Simon A."/>
            <person name="Yun M.H."/>
        </authorList>
    </citation>
    <scope>NUCLEOTIDE SEQUENCE</scope>
    <source>
        <strain evidence="2">20211129_DDA</strain>
        <tissue evidence="2">Liver</tissue>
    </source>
</reference>
<sequence>MGAAELGLLTRPNAGSQTRTDTHPNTKGRGTQQEGQRPPSGTGATLGGQCRRAPTILRGPPRWHGGRSSQHVRTSECTRGSDQQDHLPRRQFVVWYD</sequence>
<keyword evidence="3" id="KW-1185">Reference proteome</keyword>
<gene>
    <name evidence="2" type="ORF">NDU88_002887</name>
</gene>
<evidence type="ECO:0000313" key="3">
    <source>
        <dbReference type="Proteomes" id="UP001066276"/>
    </source>
</evidence>
<feature type="compositionally biased region" description="Polar residues" evidence="1">
    <location>
        <begin position="13"/>
        <end position="35"/>
    </location>
</feature>
<evidence type="ECO:0000256" key="1">
    <source>
        <dbReference type="SAM" id="MobiDB-lite"/>
    </source>
</evidence>